<dbReference type="InterPro" id="IPR009987">
    <property type="entry name" value="IM_PilM"/>
</dbReference>
<evidence type="ECO:0000313" key="1">
    <source>
        <dbReference type="EMBL" id="CNL43102.1"/>
    </source>
</evidence>
<dbReference type="EMBL" id="CQEH01000016">
    <property type="protein sequence ID" value="CNL43102.1"/>
    <property type="molecule type" value="Genomic_DNA"/>
</dbReference>
<dbReference type="Proteomes" id="UP000038647">
    <property type="component" value="Unassembled WGS sequence"/>
</dbReference>
<dbReference type="Gene3D" id="3.30.450.360">
    <property type="match status" value="1"/>
</dbReference>
<sequence>MGYAIAVMAMVSVLMVGNVQLRESAGYQAQAMNRTADRLAADMLRLASGVNDWHYYRTPDEGNLNTRQFGLVPLPDNRINAAIRHGRLWLWMPEQQGLVASLNRQSANSALVGIIAGGRLRMTDGTDMNLSLPAGVAEGNIVYLN</sequence>
<dbReference type="RefSeq" id="WP_049604236.1">
    <property type="nucleotide sequence ID" value="NZ_CABHPY010000121.1"/>
</dbReference>
<accession>A0ABP1YY54</accession>
<keyword evidence="2" id="KW-1185">Reference proteome</keyword>
<organism evidence="1 2">
    <name type="scientific">Yersinia aldovae</name>
    <dbReference type="NCBI Taxonomy" id="29483"/>
    <lineage>
        <taxon>Bacteria</taxon>
        <taxon>Pseudomonadati</taxon>
        <taxon>Pseudomonadota</taxon>
        <taxon>Gammaproteobacteria</taxon>
        <taxon>Enterobacterales</taxon>
        <taxon>Yersiniaceae</taxon>
        <taxon>Yersinia</taxon>
    </lineage>
</organism>
<evidence type="ECO:0000313" key="2">
    <source>
        <dbReference type="Proteomes" id="UP000038647"/>
    </source>
</evidence>
<comment type="caution">
    <text evidence="1">The sequence shown here is derived from an EMBL/GenBank/DDBJ whole genome shotgun (WGS) entry which is preliminary data.</text>
</comment>
<gene>
    <name evidence="1" type="ORF">ERS137966_03214</name>
</gene>
<protein>
    <submittedName>
        <fullName evidence="1">Type IV pilus operon exported poprotein</fullName>
    </submittedName>
</protein>
<name>A0ABP1YY54_YERAL</name>
<dbReference type="Pfam" id="PF07419">
    <property type="entry name" value="PilM"/>
    <property type="match status" value="1"/>
</dbReference>
<proteinExistence type="predicted"/>
<reference evidence="1 2" key="1">
    <citation type="submission" date="2015-03" db="EMBL/GenBank/DDBJ databases">
        <authorList>
            <consortium name="Pathogen Informatics"/>
            <person name="Murphy D."/>
        </authorList>
    </citation>
    <scope>NUCLEOTIDE SEQUENCE [LARGE SCALE GENOMIC DNA]</scope>
    <source>
        <strain evidence="1 2">IP08791</strain>
    </source>
</reference>